<feature type="compositionally biased region" description="Low complexity" evidence="5">
    <location>
        <begin position="832"/>
        <end position="844"/>
    </location>
</feature>
<feature type="compositionally biased region" description="Low complexity" evidence="5">
    <location>
        <begin position="211"/>
        <end position="243"/>
    </location>
</feature>
<dbReference type="GO" id="GO:0007091">
    <property type="term" value="P:metaphase/anaphase transition of mitotic cell cycle"/>
    <property type="evidence" value="ECO:0007669"/>
    <property type="project" value="TreeGrafter"/>
</dbReference>
<reference evidence="6 7" key="1">
    <citation type="submission" date="2017-12" db="EMBL/GenBank/DDBJ databases">
        <authorList>
            <person name="Pombert J.-F."/>
            <person name="Haag K.L."/>
            <person name="Ebert D."/>
        </authorList>
    </citation>
    <scope>NUCLEOTIDE SEQUENCE [LARGE SCALE GENOMIC DNA]</scope>
    <source>
        <strain evidence="6">BE-OM-2</strain>
    </source>
</reference>
<feature type="compositionally biased region" description="Low complexity" evidence="5">
    <location>
        <begin position="420"/>
        <end position="448"/>
    </location>
</feature>
<feature type="compositionally biased region" description="Basic and acidic residues" evidence="5">
    <location>
        <begin position="193"/>
        <end position="210"/>
    </location>
</feature>
<comment type="similarity">
    <text evidence="1">Belongs to the APC1 family.</text>
</comment>
<dbReference type="GO" id="GO:0051301">
    <property type="term" value="P:cell division"/>
    <property type="evidence" value="ECO:0007669"/>
    <property type="project" value="UniProtKB-KW"/>
</dbReference>
<dbReference type="EMBL" id="PITI01001885">
    <property type="protein sequence ID" value="TBT99686.1"/>
    <property type="molecule type" value="Genomic_DNA"/>
</dbReference>
<organism evidence="6 7">
    <name type="scientific">Hamiltosporidium magnivora</name>
    <dbReference type="NCBI Taxonomy" id="148818"/>
    <lineage>
        <taxon>Eukaryota</taxon>
        <taxon>Fungi</taxon>
        <taxon>Fungi incertae sedis</taxon>
        <taxon>Microsporidia</taxon>
        <taxon>Dubosqiidae</taxon>
        <taxon>Hamiltosporidium</taxon>
    </lineage>
</organism>
<feature type="compositionally biased region" description="Basic and acidic residues" evidence="5">
    <location>
        <begin position="802"/>
        <end position="831"/>
    </location>
</feature>
<dbReference type="GO" id="GO:0005680">
    <property type="term" value="C:anaphase-promoting complex"/>
    <property type="evidence" value="ECO:0007669"/>
    <property type="project" value="InterPro"/>
</dbReference>
<feature type="compositionally biased region" description="Low complexity" evidence="5">
    <location>
        <begin position="677"/>
        <end position="693"/>
    </location>
</feature>
<feature type="region of interest" description="Disordered" evidence="5">
    <location>
        <begin position="373"/>
        <end position="448"/>
    </location>
</feature>
<dbReference type="GO" id="GO:0070979">
    <property type="term" value="P:protein K11-linked ubiquitination"/>
    <property type="evidence" value="ECO:0007669"/>
    <property type="project" value="TreeGrafter"/>
</dbReference>
<evidence type="ECO:0000313" key="6">
    <source>
        <dbReference type="EMBL" id="TBT99686.1"/>
    </source>
</evidence>
<dbReference type="Proteomes" id="UP000291404">
    <property type="component" value="Unassembled WGS sequence"/>
</dbReference>
<evidence type="ECO:0000256" key="2">
    <source>
        <dbReference type="ARBA" id="ARBA00022618"/>
    </source>
</evidence>
<sequence>HINEINELEISGMLYGLGLQGKLDTINHTFIYNIDTTTYQLLTITSIISICISKRSTCDPLLTKYLKNIIFSKPSYSLKYACCIGLSFLFYKSYNKSIFNILIKECNRYGCYYSDMYNKGNKIWYDEYYRVGIGLAMSLVFMREDLEGGGGGGGVDLDTSNNKNNSNNRDLDNSNNKNNSNNRDLDNSNIKDISNKDNRDLDNSNNKDLDTSNNNTNTYTYTNNTYTNTTNTNNTYTNNPYTNNPYTNTSTPTSTSHTTTFFNYFTLKNNISFIPLKDSLCELLVNGLIFFKSKKKKIINYLKRSDNSKLQEIFYSSFFCKGICFNEEEEDILREVESIYMFSCSDVEMYRISGLLLYIGIKVWSKIGSGGSDVGGGGSGEGRDKGRDKYRDSRYYSNNKDCSNKGNSNKDSNSNKDNRYNTNNPYTNTPYTNNSYTNTPYTNPYTNNNTNNTTYTTNIKNRLIAICLFAEERVKKNNIYKILLDSSLLSLVIILNGTLDLEVLRILRRILKKLERSKYLNEISDFNIYENGCGYEVQYGLRYGDIVKYKMLLGILCCGMGMYRMRFSCFGVFCVICSFYVLFPVSVCEQEYFQMYRYFIVMCFEQRYYMSGRECGRECGECGNSNRDKGYISNKDYSNKDYSNKDKDSSKDKGYISSRDKDSNKDYNISTRDKEINNTINNHTNTNTNTNTNANTNANTNINTNNIQDNNNLTTDPFSLHFNTFNINFSDIDGLNNNNDNFIEDYLNESLCDLEEEEFNFNENMKGEEEIEIYENRSVFRNIKGNDRYSSGSKVEICEFSKSGDRDGGDSISRDSISRDSISRDNNKDNTNKSNTNNNTIPNKHTTVNTFDYKQLLVVKNGFYLLKSVLVESSKGFLKDFLRLESYKKKIVLDILSNYYEENGQMYYSMEIEILKELMCYTLCRDIVVGI</sequence>
<dbReference type="AlphaFoldDB" id="A0A4Q9KXM1"/>
<evidence type="ECO:0000256" key="5">
    <source>
        <dbReference type="SAM" id="MobiDB-lite"/>
    </source>
</evidence>
<evidence type="ECO:0000313" key="7">
    <source>
        <dbReference type="Proteomes" id="UP000291404"/>
    </source>
</evidence>
<keyword evidence="7" id="KW-1185">Reference proteome</keyword>
<keyword evidence="2" id="KW-0132">Cell division</keyword>
<feature type="compositionally biased region" description="Low complexity" evidence="5">
    <location>
        <begin position="160"/>
        <end position="182"/>
    </location>
</feature>
<feature type="region of interest" description="Disordered" evidence="5">
    <location>
        <begin position="152"/>
        <end position="243"/>
    </location>
</feature>
<feature type="region of interest" description="Disordered" evidence="5">
    <location>
        <begin position="802"/>
        <end position="844"/>
    </location>
</feature>
<evidence type="ECO:0000256" key="3">
    <source>
        <dbReference type="ARBA" id="ARBA00022776"/>
    </source>
</evidence>
<dbReference type="PANTHER" id="PTHR12827:SF3">
    <property type="entry name" value="ANAPHASE-PROMOTING COMPLEX SUBUNIT 1"/>
    <property type="match status" value="1"/>
</dbReference>
<proteinExistence type="inferred from homology"/>
<name>A0A4Q9KXM1_9MICR</name>
<dbReference type="STRING" id="148818.A0A4Q9KXM1"/>
<keyword evidence="4" id="KW-0131">Cell cycle</keyword>
<evidence type="ECO:0008006" key="8">
    <source>
        <dbReference type="Google" id="ProtNLM"/>
    </source>
</evidence>
<evidence type="ECO:0000256" key="1">
    <source>
        <dbReference type="ARBA" id="ARBA00010547"/>
    </source>
</evidence>
<gene>
    <name evidence="6" type="ORF">CWI36_1885p0010</name>
</gene>
<feature type="compositionally biased region" description="Basic and acidic residues" evidence="5">
    <location>
        <begin position="381"/>
        <end position="394"/>
    </location>
</feature>
<dbReference type="GO" id="GO:0060090">
    <property type="term" value="F:molecular adaptor activity"/>
    <property type="evidence" value="ECO:0007669"/>
    <property type="project" value="TreeGrafter"/>
</dbReference>
<feature type="compositionally biased region" description="Low complexity" evidence="5">
    <location>
        <begin position="397"/>
        <end position="412"/>
    </location>
</feature>
<keyword evidence="3" id="KW-0498">Mitosis</keyword>
<dbReference type="InterPro" id="IPR011989">
    <property type="entry name" value="ARM-like"/>
</dbReference>
<dbReference type="VEuPathDB" id="MicrosporidiaDB:CWI36_1885p0010"/>
<comment type="caution">
    <text evidence="6">The sequence shown here is derived from an EMBL/GenBank/DDBJ whole genome shotgun (WGS) entry which is preliminary data.</text>
</comment>
<feature type="compositionally biased region" description="Basic and acidic residues" evidence="5">
    <location>
        <begin position="637"/>
        <end position="676"/>
    </location>
</feature>
<accession>A0A4Q9KXM1</accession>
<feature type="region of interest" description="Disordered" evidence="5">
    <location>
        <begin position="634"/>
        <end position="693"/>
    </location>
</feature>
<dbReference type="GO" id="GO:0031145">
    <property type="term" value="P:anaphase-promoting complex-dependent catabolic process"/>
    <property type="evidence" value="ECO:0007669"/>
    <property type="project" value="TreeGrafter"/>
</dbReference>
<dbReference type="VEuPathDB" id="MicrosporidiaDB:CWI39_1706p0010"/>
<dbReference type="VEuPathDB" id="MicrosporidiaDB:CWI39_2688p0010"/>
<dbReference type="PANTHER" id="PTHR12827">
    <property type="entry name" value="MEIOTIC CHECKPOINT REGULATOR TSG24 FAMILY MEMBER"/>
    <property type="match status" value="1"/>
</dbReference>
<feature type="non-terminal residue" evidence="6">
    <location>
        <position position="1"/>
    </location>
</feature>
<evidence type="ECO:0000256" key="4">
    <source>
        <dbReference type="ARBA" id="ARBA00023306"/>
    </source>
</evidence>
<dbReference type="InterPro" id="IPR024990">
    <property type="entry name" value="Apc1"/>
</dbReference>
<dbReference type="Gene3D" id="1.25.10.10">
    <property type="entry name" value="Leucine-rich Repeat Variant"/>
    <property type="match status" value="1"/>
</dbReference>
<protein>
    <recommendedName>
        <fullName evidence="8">Anaphase-promoting complex subunit 1</fullName>
    </recommendedName>
</protein>